<dbReference type="InterPro" id="IPR027785">
    <property type="entry name" value="UvrD-like_helicase_C"/>
</dbReference>
<dbReference type="Gene3D" id="3.40.50.300">
    <property type="entry name" value="P-loop containing nucleotide triphosphate hydrolases"/>
    <property type="match status" value="1"/>
</dbReference>
<evidence type="ECO:0000256" key="1">
    <source>
        <dbReference type="SAM" id="MobiDB-lite"/>
    </source>
</evidence>
<evidence type="ECO:0000259" key="2">
    <source>
        <dbReference type="Pfam" id="PF13538"/>
    </source>
</evidence>
<dbReference type="Gene3D" id="2.30.30.940">
    <property type="match status" value="1"/>
</dbReference>
<organism evidence="3">
    <name type="scientific">mine drainage metagenome</name>
    <dbReference type="NCBI Taxonomy" id="410659"/>
    <lineage>
        <taxon>unclassified sequences</taxon>
        <taxon>metagenomes</taxon>
        <taxon>ecological metagenomes</taxon>
    </lineage>
</organism>
<dbReference type="AlphaFoldDB" id="T1B008"/>
<feature type="region of interest" description="Disordered" evidence="1">
    <location>
        <begin position="341"/>
        <end position="394"/>
    </location>
</feature>
<dbReference type="InterPro" id="IPR027417">
    <property type="entry name" value="P-loop_NTPase"/>
</dbReference>
<name>T1B008_9ZZZZ</name>
<reference evidence="3" key="2">
    <citation type="journal article" date="2014" name="ISME J.">
        <title>Microbial stratification in low pH oxic and suboxic macroscopic growths along an acid mine drainage.</title>
        <authorList>
            <person name="Mendez-Garcia C."/>
            <person name="Mesa V."/>
            <person name="Sprenger R.R."/>
            <person name="Richter M."/>
            <person name="Diez M.S."/>
            <person name="Solano J."/>
            <person name="Bargiela R."/>
            <person name="Golyshina O.V."/>
            <person name="Manteca A."/>
            <person name="Ramos J.L."/>
            <person name="Gallego J.R."/>
            <person name="Llorente I."/>
            <person name="Martins Dos Santos V.A."/>
            <person name="Jensen O.N."/>
            <person name="Pelaez A.I."/>
            <person name="Sanchez J."/>
            <person name="Ferrer M."/>
        </authorList>
    </citation>
    <scope>NUCLEOTIDE SEQUENCE</scope>
</reference>
<reference evidence="3" key="1">
    <citation type="submission" date="2013-08" db="EMBL/GenBank/DDBJ databases">
        <authorList>
            <person name="Mendez C."/>
            <person name="Richter M."/>
            <person name="Ferrer M."/>
            <person name="Sanchez J."/>
        </authorList>
    </citation>
    <scope>NUCLEOTIDE SEQUENCE</scope>
</reference>
<evidence type="ECO:0000313" key="3">
    <source>
        <dbReference type="EMBL" id="EQD61943.1"/>
    </source>
</evidence>
<dbReference type="Pfam" id="PF13538">
    <property type="entry name" value="UvrD_C_2"/>
    <property type="match status" value="1"/>
</dbReference>
<gene>
    <name evidence="3" type="ORF">B1A_09538</name>
</gene>
<feature type="non-terminal residue" evidence="3">
    <location>
        <position position="1"/>
    </location>
</feature>
<accession>T1B008</accession>
<protein>
    <submittedName>
        <fullName evidence="3">TrwC protein</fullName>
    </submittedName>
</protein>
<feature type="domain" description="UvrD-like helicase C-terminal" evidence="2">
    <location>
        <begin position="248"/>
        <end position="296"/>
    </location>
</feature>
<dbReference type="EMBL" id="AUZX01006805">
    <property type="protein sequence ID" value="EQD61943.1"/>
    <property type="molecule type" value="Genomic_DNA"/>
</dbReference>
<sequence>TEIVRQRHERLRQAVYDALAGKTAEALSRIEVHEIKPAKDQGREDGGPSVREQAIERIATRYRDATGQGKDTLVIGLSRADRADLNSAIHAQRIAAGQVRDLREVAVLDSKQWTATQRADAARYQPGDRIEWGRAYQGGPGKGEITSVVSVRDGGITVERENGTQWAFDPRQLTRFEVHDAKALEIGAGAKIVTRGPIQAQRDDGSTLRLPTGSTLTVTGHDAQHLHVRDAHGHVLKLDTTRALRLDHAYAMTADQAQGKTADVAIAWMRSSQQNVSTLDRLYVALSRARDSAVLVTDNTEKLAARLQMNRSGNETALTPTATRAAVERGALGEAIAQRTETRDHDAGRVATAPTAERNPDAHGRLQSMLDTARQREGASLEHSASGREWGASR</sequence>
<comment type="caution">
    <text evidence="3">The sequence shown here is derived from an EMBL/GenBank/DDBJ whole genome shotgun (WGS) entry which is preliminary data.</text>
</comment>
<dbReference type="SUPFAM" id="SSF52540">
    <property type="entry name" value="P-loop containing nucleoside triphosphate hydrolases"/>
    <property type="match status" value="1"/>
</dbReference>
<proteinExistence type="predicted"/>